<dbReference type="InterPro" id="IPR006963">
    <property type="entry name" value="Mopterin_OxRdtase_4Fe-4S_dom"/>
</dbReference>
<dbReference type="SUPFAM" id="SSF50692">
    <property type="entry name" value="ADC-like"/>
    <property type="match status" value="1"/>
</dbReference>
<evidence type="ECO:0000313" key="8">
    <source>
        <dbReference type="Proteomes" id="UP000535543"/>
    </source>
</evidence>
<keyword evidence="1" id="KW-0004">4Fe-4S</keyword>
<dbReference type="RefSeq" id="WP_169587927.1">
    <property type="nucleotide sequence ID" value="NZ_VCQU01000004.1"/>
</dbReference>
<evidence type="ECO:0000256" key="5">
    <source>
        <dbReference type="ARBA" id="ARBA00023014"/>
    </source>
</evidence>
<dbReference type="InterPro" id="IPR006656">
    <property type="entry name" value="Mopterin_OxRdtase"/>
</dbReference>
<evidence type="ECO:0000256" key="2">
    <source>
        <dbReference type="ARBA" id="ARBA00022723"/>
    </source>
</evidence>
<reference evidence="7 8" key="1">
    <citation type="submission" date="2019-05" db="EMBL/GenBank/DDBJ databases">
        <authorList>
            <person name="Lee S.D."/>
        </authorList>
    </citation>
    <scope>NUCLEOTIDE SEQUENCE [LARGE SCALE GENOMIC DNA]</scope>
    <source>
        <strain evidence="7 8">YC2-7</strain>
    </source>
</reference>
<accession>A0A848KDB9</accession>
<dbReference type="Pfam" id="PF04879">
    <property type="entry name" value="Molybdop_Fe4S4"/>
    <property type="match status" value="1"/>
</dbReference>
<organism evidence="7 8">
    <name type="scientific">Antrihabitans stalactiti</name>
    <dbReference type="NCBI Taxonomy" id="2584121"/>
    <lineage>
        <taxon>Bacteria</taxon>
        <taxon>Bacillati</taxon>
        <taxon>Actinomycetota</taxon>
        <taxon>Actinomycetes</taxon>
        <taxon>Mycobacteriales</taxon>
        <taxon>Nocardiaceae</taxon>
        <taxon>Antrihabitans</taxon>
    </lineage>
</organism>
<dbReference type="Proteomes" id="UP000535543">
    <property type="component" value="Unassembled WGS sequence"/>
</dbReference>
<keyword evidence="3" id="KW-0560">Oxidoreductase</keyword>
<name>A0A848KDB9_9NOCA</name>
<dbReference type="InterPro" id="IPR006655">
    <property type="entry name" value="Mopterin_OxRdtase_prok_CS"/>
</dbReference>
<evidence type="ECO:0000313" key="7">
    <source>
        <dbReference type="EMBL" id="NMN96251.1"/>
    </source>
</evidence>
<keyword evidence="5" id="KW-0411">Iron-sulfur</keyword>
<keyword evidence="4" id="KW-0408">Iron</keyword>
<keyword evidence="2" id="KW-0479">Metal-binding</keyword>
<dbReference type="SUPFAM" id="SSF53706">
    <property type="entry name" value="Formate dehydrogenase/DMSO reductase, domains 1-3"/>
    <property type="match status" value="1"/>
</dbReference>
<dbReference type="Gene3D" id="2.40.40.20">
    <property type="match status" value="1"/>
</dbReference>
<dbReference type="GO" id="GO:0016491">
    <property type="term" value="F:oxidoreductase activity"/>
    <property type="evidence" value="ECO:0007669"/>
    <property type="project" value="UniProtKB-KW"/>
</dbReference>
<evidence type="ECO:0000256" key="4">
    <source>
        <dbReference type="ARBA" id="ARBA00023004"/>
    </source>
</evidence>
<dbReference type="Gene3D" id="3.40.228.10">
    <property type="entry name" value="Dimethylsulfoxide Reductase, domain 2"/>
    <property type="match status" value="1"/>
</dbReference>
<dbReference type="Gene3D" id="2.20.25.90">
    <property type="entry name" value="ADC-like domains"/>
    <property type="match status" value="1"/>
</dbReference>
<dbReference type="SMART" id="SM00926">
    <property type="entry name" value="Molybdop_Fe4S4"/>
    <property type="match status" value="1"/>
</dbReference>
<feature type="domain" description="4Fe-4S Mo/W bis-MGD-type" evidence="6">
    <location>
        <begin position="4"/>
        <end position="60"/>
    </location>
</feature>
<evidence type="ECO:0000256" key="1">
    <source>
        <dbReference type="ARBA" id="ARBA00022485"/>
    </source>
</evidence>
<evidence type="ECO:0000256" key="3">
    <source>
        <dbReference type="ARBA" id="ARBA00023002"/>
    </source>
</evidence>
<keyword evidence="8" id="KW-1185">Reference proteome</keyword>
<dbReference type="PROSITE" id="PS51669">
    <property type="entry name" value="4FE4S_MOW_BIS_MGD"/>
    <property type="match status" value="1"/>
</dbReference>
<dbReference type="GO" id="GO:0046872">
    <property type="term" value="F:metal ion binding"/>
    <property type="evidence" value="ECO:0007669"/>
    <property type="project" value="UniProtKB-KW"/>
</dbReference>
<dbReference type="Pfam" id="PF01568">
    <property type="entry name" value="Molydop_binding"/>
    <property type="match status" value="1"/>
</dbReference>
<comment type="caution">
    <text evidence="7">The sequence shown here is derived from an EMBL/GenBank/DDBJ whole genome shotgun (WGS) entry which is preliminary data.</text>
</comment>
<dbReference type="Pfam" id="PF00384">
    <property type="entry name" value="Molybdopterin"/>
    <property type="match status" value="1"/>
</dbReference>
<protein>
    <submittedName>
        <fullName evidence="7">Molybdopterin oxidoreductase family protein</fullName>
    </submittedName>
</protein>
<dbReference type="EMBL" id="VCQU01000004">
    <property type="protein sequence ID" value="NMN96251.1"/>
    <property type="molecule type" value="Genomic_DNA"/>
</dbReference>
<dbReference type="PANTHER" id="PTHR43105">
    <property type="entry name" value="RESPIRATORY NITRATE REDUCTASE"/>
    <property type="match status" value="1"/>
</dbReference>
<proteinExistence type="predicted"/>
<dbReference type="InterPro" id="IPR050123">
    <property type="entry name" value="Prok_molybdopt-oxidoreductase"/>
</dbReference>
<dbReference type="InterPro" id="IPR006657">
    <property type="entry name" value="MoPterin_dinucl-bd_dom"/>
</dbReference>
<dbReference type="AlphaFoldDB" id="A0A848KDB9"/>
<dbReference type="PROSITE" id="PS00490">
    <property type="entry name" value="MOLYBDOPTERIN_PROK_2"/>
    <property type="match status" value="1"/>
</dbReference>
<dbReference type="GO" id="GO:0051539">
    <property type="term" value="F:4 iron, 4 sulfur cluster binding"/>
    <property type="evidence" value="ECO:0007669"/>
    <property type="project" value="UniProtKB-KW"/>
</dbReference>
<sequence length="820" mass="87060">MTTETSHTTACILCECNCGIKIELDGRRFKTIRGDKEHPASQGYTCEKAMRLDHYQNGTHRLTSPLRRRSDGSYEEIDWDTAISEIAARLGQIRDTVGGDKIFFYGGAGQGNHLGRAYGAALQAAIGSKYYSNALAQEKTGEMWVDGKLYGGHTKGDFEHSDVVVFVGKNPWQSHSFPRARPVLKAMAADPKRTMIVIDPRRTETADLADIHLQVRPGTDAWCLAAMGAVLVQEDLVDHAFLAEHAVDTEPVLAALAQIPVAEYAQTCGVSEDLIRAAARAIGNAETACTYEDLGIQQAPHSTLSSYLNKLLWILTGNFGKPGTMSLHSSFVAIAGGGSGGGPRKAPSRLDSVIASVGAVATRFVADVVTAGIATAAEYSATTGLADRGAGALLSKAPITKVAAGGGVGGGGGRTTPVTGARIIGGLVPCNSIADEILTDHPDRFRAMWIDSVNPAHSLAESTRFRAALDALDLVVVIDVAFTETARHADYVLPASTQFEKCEATFFNFEFPRNVFQLRAPVLDPLPGTLAEPEIYARVIRALDVIPVATISRLRKAAHAGPDAFALAFFASVAADPSLMKLASAVLYETLGETLPPKMRGAAALWGAAQLCAAANPAGVRRAGFGGTGTQPGTKLFDAILNSRSGVTFTVDDWSDAWSYVRGREHRIKVAIPELLTELAKLDAEQSWTSEEFPFILAAGERRAFTANTIIRDSGWRRRDAAGALRMSTADAESMGFTTGSRVRVITEAGAAETVVEVSDTLRAGHITLPNGLGVDNIGTDGGAVAVGIAPNELTSSKHKDPIAGTPWHKHVPARVEAVL</sequence>
<evidence type="ECO:0000259" key="6">
    <source>
        <dbReference type="PROSITE" id="PS51669"/>
    </source>
</evidence>
<dbReference type="GO" id="GO:0016020">
    <property type="term" value="C:membrane"/>
    <property type="evidence" value="ECO:0007669"/>
    <property type="project" value="TreeGrafter"/>
</dbReference>
<dbReference type="InterPro" id="IPR009010">
    <property type="entry name" value="Asp_de-COase-like_dom_sf"/>
</dbReference>
<dbReference type="Gene3D" id="3.40.50.740">
    <property type="match status" value="2"/>
</dbReference>
<reference evidence="7 8" key="2">
    <citation type="submission" date="2020-06" db="EMBL/GenBank/DDBJ databases">
        <title>Antribacter stalactiti gen. nov., sp. nov., a new member of the family Nacardiaceae isolated from a cave.</title>
        <authorList>
            <person name="Kim I.S."/>
        </authorList>
    </citation>
    <scope>NUCLEOTIDE SEQUENCE [LARGE SCALE GENOMIC DNA]</scope>
    <source>
        <strain evidence="7 8">YC2-7</strain>
    </source>
</reference>
<gene>
    <name evidence="7" type="ORF">FGL95_14520</name>
</gene>
<dbReference type="PANTHER" id="PTHR43105:SF9">
    <property type="entry name" value="NADPH-FE(3+) OXIDOREDUCTASE SUBUNIT ALPHA"/>
    <property type="match status" value="1"/>
</dbReference>
<dbReference type="GO" id="GO:0043546">
    <property type="term" value="F:molybdopterin cofactor binding"/>
    <property type="evidence" value="ECO:0007669"/>
    <property type="project" value="InterPro"/>
</dbReference>